<feature type="transmembrane region" description="Helical" evidence="1">
    <location>
        <begin position="233"/>
        <end position="253"/>
    </location>
</feature>
<dbReference type="InterPro" id="IPR002656">
    <property type="entry name" value="Acyl_transf_3_dom"/>
</dbReference>
<feature type="transmembrane region" description="Helical" evidence="1">
    <location>
        <begin position="46"/>
        <end position="65"/>
    </location>
</feature>
<feature type="transmembrane region" description="Helical" evidence="1">
    <location>
        <begin position="86"/>
        <end position="107"/>
    </location>
</feature>
<keyword evidence="1" id="KW-0812">Transmembrane</keyword>
<feature type="transmembrane region" description="Helical" evidence="1">
    <location>
        <begin position="175"/>
        <end position="196"/>
    </location>
</feature>
<accession>A0A081N0E5</accession>
<protein>
    <recommendedName>
        <fullName evidence="2">Acyltransferase 3 domain-containing protein</fullName>
    </recommendedName>
</protein>
<keyword evidence="4" id="KW-1185">Reference proteome</keyword>
<keyword evidence="1" id="KW-0472">Membrane</keyword>
<feature type="transmembrane region" description="Helical" evidence="1">
    <location>
        <begin position="208"/>
        <end position="226"/>
    </location>
</feature>
<feature type="transmembrane region" description="Helical" evidence="1">
    <location>
        <begin position="259"/>
        <end position="275"/>
    </location>
</feature>
<feature type="transmembrane region" description="Helical" evidence="1">
    <location>
        <begin position="287"/>
        <end position="313"/>
    </location>
</feature>
<reference evidence="3 4" key="1">
    <citation type="submission" date="2014-06" db="EMBL/GenBank/DDBJ databases">
        <title>Whole Genome Sequences of Three Symbiotic Endozoicomonas Bacteria.</title>
        <authorList>
            <person name="Neave M.J."/>
            <person name="Apprill A."/>
            <person name="Voolstra C.R."/>
        </authorList>
    </citation>
    <scope>NUCLEOTIDE SEQUENCE [LARGE SCALE GENOMIC DNA]</scope>
    <source>
        <strain evidence="3 4">LMG 24815</strain>
    </source>
</reference>
<evidence type="ECO:0000313" key="4">
    <source>
        <dbReference type="Proteomes" id="UP000028006"/>
    </source>
</evidence>
<dbReference type="AlphaFoldDB" id="A0A081N0E5"/>
<dbReference type="Proteomes" id="UP000028006">
    <property type="component" value="Unassembled WGS sequence"/>
</dbReference>
<dbReference type="GO" id="GO:0016020">
    <property type="term" value="C:membrane"/>
    <property type="evidence" value="ECO:0007669"/>
    <property type="project" value="TreeGrafter"/>
</dbReference>
<feature type="transmembrane region" description="Helical" evidence="1">
    <location>
        <begin position="148"/>
        <end position="168"/>
    </location>
</feature>
<dbReference type="Pfam" id="PF01757">
    <property type="entry name" value="Acyl_transf_3"/>
    <property type="match status" value="1"/>
</dbReference>
<evidence type="ECO:0000313" key="3">
    <source>
        <dbReference type="EMBL" id="KEQ11918.1"/>
    </source>
</evidence>
<evidence type="ECO:0000259" key="2">
    <source>
        <dbReference type="Pfam" id="PF01757"/>
    </source>
</evidence>
<proteinExistence type="predicted"/>
<keyword evidence="1" id="KW-1133">Transmembrane helix</keyword>
<dbReference type="GO" id="GO:0000271">
    <property type="term" value="P:polysaccharide biosynthetic process"/>
    <property type="evidence" value="ECO:0007669"/>
    <property type="project" value="TreeGrafter"/>
</dbReference>
<organism evidence="3 4">
    <name type="scientific">Endozoicomonas montiporae</name>
    <dbReference type="NCBI Taxonomy" id="1027273"/>
    <lineage>
        <taxon>Bacteria</taxon>
        <taxon>Pseudomonadati</taxon>
        <taxon>Pseudomonadota</taxon>
        <taxon>Gammaproteobacteria</taxon>
        <taxon>Oceanospirillales</taxon>
        <taxon>Endozoicomonadaceae</taxon>
        <taxon>Endozoicomonas</taxon>
    </lineage>
</organism>
<gene>
    <name evidence="3" type="ORF">GZ77_22680</name>
</gene>
<feature type="transmembrane region" description="Helical" evidence="1">
    <location>
        <begin position="325"/>
        <end position="347"/>
    </location>
</feature>
<feature type="transmembrane region" description="Helical" evidence="1">
    <location>
        <begin position="7"/>
        <end position="26"/>
    </location>
</feature>
<dbReference type="EMBL" id="JOKG01000005">
    <property type="protein sequence ID" value="KEQ11918.1"/>
    <property type="molecule type" value="Genomic_DNA"/>
</dbReference>
<dbReference type="PANTHER" id="PTHR23028">
    <property type="entry name" value="ACETYLTRANSFERASE"/>
    <property type="match status" value="1"/>
</dbReference>
<name>A0A081N0E5_9GAMM</name>
<sequence length="365" mass="42141">MDRKHIKALTGVRGVAALWVFFHHIINQYPLNGSLPESVKNVADTGWLGVDLFFILSGFVISYVHQKDFEDGVTATSWKNFMILRFARVYPVHFFTTMALVVIYLSASVLFHYESKVEAFTFSKLVYSLTLTNGFGIPESRGWNIPSWSVSTEAFAYLVFPWLTYLVFSRKMSMLTCLISCIAILLCTTAIGWYLSDGEKYFSGWETNVIRILSEFSIGCLLFNIFKQNTKYALWWLGEVAFIAIIVMTWLQVPHQWDVLYIMALAVLVIALTEDKGLLARCLGRRIWIYLGEISYSVYLCHWLVFMVFNYLFQKLLSVDVGWHTALAVLVYVAVTWLVSHVTYYHLEVKARLYIKDRFLKKKAS</sequence>
<dbReference type="InterPro" id="IPR050879">
    <property type="entry name" value="Acyltransferase_3"/>
</dbReference>
<dbReference type="eggNOG" id="COG1835">
    <property type="taxonomic scope" value="Bacteria"/>
</dbReference>
<feature type="domain" description="Acyltransferase 3" evidence="2">
    <location>
        <begin position="7"/>
        <end position="341"/>
    </location>
</feature>
<dbReference type="PANTHER" id="PTHR23028:SF53">
    <property type="entry name" value="ACYL_TRANSF_3 DOMAIN-CONTAINING PROTEIN"/>
    <property type="match status" value="1"/>
</dbReference>
<comment type="caution">
    <text evidence="3">The sequence shown here is derived from an EMBL/GenBank/DDBJ whole genome shotgun (WGS) entry which is preliminary data.</text>
</comment>
<dbReference type="GO" id="GO:0016747">
    <property type="term" value="F:acyltransferase activity, transferring groups other than amino-acyl groups"/>
    <property type="evidence" value="ECO:0007669"/>
    <property type="project" value="InterPro"/>
</dbReference>
<dbReference type="RefSeq" id="WP_034879060.1">
    <property type="nucleotide sequence ID" value="NZ_JOKG01000005.1"/>
</dbReference>
<evidence type="ECO:0000256" key="1">
    <source>
        <dbReference type="SAM" id="Phobius"/>
    </source>
</evidence>